<dbReference type="InterPro" id="IPR014729">
    <property type="entry name" value="Rossmann-like_a/b/a_fold"/>
</dbReference>
<dbReference type="PANTHER" id="PTHR46553">
    <property type="entry name" value="ADENINE NUCLEOTIDE ALPHA HYDROLASES-LIKE SUPERFAMILY PROTEIN"/>
    <property type="match status" value="1"/>
</dbReference>
<organism evidence="3 4">
    <name type="scientific">Streptomyces viridochromogenes Tue57</name>
    <dbReference type="NCBI Taxonomy" id="1160705"/>
    <lineage>
        <taxon>Bacteria</taxon>
        <taxon>Bacillati</taxon>
        <taxon>Actinomycetota</taxon>
        <taxon>Actinomycetes</taxon>
        <taxon>Kitasatosporales</taxon>
        <taxon>Streptomycetaceae</taxon>
        <taxon>Streptomyces</taxon>
    </lineage>
</organism>
<name>L8P3I2_STRVR</name>
<comment type="caution">
    <text evidence="3">The sequence shown here is derived from an EMBL/GenBank/DDBJ whole genome shotgun (WGS) entry which is preliminary data.</text>
</comment>
<dbReference type="PRINTS" id="PR01438">
    <property type="entry name" value="UNVRSLSTRESS"/>
</dbReference>
<dbReference type="Pfam" id="PF00582">
    <property type="entry name" value="Usp"/>
    <property type="match status" value="2"/>
</dbReference>
<dbReference type="Proteomes" id="UP000011205">
    <property type="component" value="Unassembled WGS sequence"/>
</dbReference>
<reference evidence="3 4" key="1">
    <citation type="journal article" date="2013" name="Genome Announc.">
        <title>Draft Genome Sequence of Streptomyces viridochromogenes Strain Tu57, Producer of Avilamycin.</title>
        <authorList>
            <person name="Gruning B.A."/>
            <person name="Erxleben A."/>
            <person name="Hahnlein A."/>
            <person name="Gunther S."/>
        </authorList>
    </citation>
    <scope>NUCLEOTIDE SEQUENCE [LARGE SCALE GENOMIC DNA]</scope>
    <source>
        <strain evidence="3 4">Tue57</strain>
    </source>
</reference>
<dbReference type="InterPro" id="IPR006015">
    <property type="entry name" value="Universal_stress_UspA"/>
</dbReference>
<evidence type="ECO:0000259" key="2">
    <source>
        <dbReference type="Pfam" id="PF00582"/>
    </source>
</evidence>
<evidence type="ECO:0000256" key="1">
    <source>
        <dbReference type="ARBA" id="ARBA00008791"/>
    </source>
</evidence>
<accession>L8P3I2</accession>
<sequence>MKEGAMGHPVLAGVDGSERSLVAAAWAAREAVLRGVPLRLLHVSPPLPGDPGDVVPATAVETLRQVGDHIVQRAVAGLGARHPDLQVRGEHADAAPATALLAAARGAGLLVVGARGSGGFDGLAVGSVALRSAAAAPCPVVLVPEPPAGGFGNRAWTARGLAQVVVGFDARRPVGEAADFAFAAAQARGARLRAVQAWALPAESVSPRTVFVTEEDRATWEDQEVLRLSDAMRAWREKYPEVTVGTDVLLLHAAQALLHASRGADLLVVGRRTDPRAAEGRLGPVAHAVLHHARCPVAVVPHDG</sequence>
<dbReference type="InterPro" id="IPR006016">
    <property type="entry name" value="UspA"/>
</dbReference>
<dbReference type="Gene3D" id="3.40.50.620">
    <property type="entry name" value="HUPs"/>
    <property type="match status" value="2"/>
</dbReference>
<dbReference type="AlphaFoldDB" id="L8P3I2"/>
<dbReference type="PANTHER" id="PTHR46553:SF3">
    <property type="entry name" value="ADENINE NUCLEOTIDE ALPHA HYDROLASES-LIKE SUPERFAMILY PROTEIN"/>
    <property type="match status" value="1"/>
</dbReference>
<dbReference type="EMBL" id="AMLP01000270">
    <property type="protein sequence ID" value="ELS50678.1"/>
    <property type="molecule type" value="Genomic_DNA"/>
</dbReference>
<gene>
    <name evidence="3" type="ORF">STVIR_8385</name>
</gene>
<proteinExistence type="inferred from homology"/>
<dbReference type="SUPFAM" id="SSF52402">
    <property type="entry name" value="Adenine nucleotide alpha hydrolases-like"/>
    <property type="match status" value="2"/>
</dbReference>
<protein>
    <submittedName>
        <fullName evidence="3">Putative Stress-inducible protein</fullName>
    </submittedName>
</protein>
<feature type="domain" description="UspA" evidence="2">
    <location>
        <begin position="164"/>
        <end position="301"/>
    </location>
</feature>
<dbReference type="PATRIC" id="fig|1160705.3.peg.8283"/>
<evidence type="ECO:0000313" key="3">
    <source>
        <dbReference type="EMBL" id="ELS50678.1"/>
    </source>
</evidence>
<comment type="similarity">
    <text evidence="1">Belongs to the universal stress protein A family.</text>
</comment>
<feature type="domain" description="UspA" evidence="2">
    <location>
        <begin position="8"/>
        <end position="144"/>
    </location>
</feature>
<evidence type="ECO:0000313" key="4">
    <source>
        <dbReference type="Proteomes" id="UP000011205"/>
    </source>
</evidence>